<dbReference type="PANTHER" id="PTHR46833:SF1">
    <property type="entry name" value="TELOMERIC REPEAT-BINDING FACTOR 2"/>
    <property type="match status" value="1"/>
</dbReference>
<feature type="compositionally biased region" description="Polar residues" evidence="7">
    <location>
        <begin position="318"/>
        <end position="336"/>
    </location>
</feature>
<keyword evidence="5" id="KW-0539">Nucleus</keyword>
<evidence type="ECO:0000256" key="7">
    <source>
        <dbReference type="SAM" id="MobiDB-lite"/>
    </source>
</evidence>
<dbReference type="AlphaFoldDB" id="A0A8C5EHC5"/>
<dbReference type="GO" id="GO:0031848">
    <property type="term" value="P:protection from non-homologous end joining at telomere"/>
    <property type="evidence" value="ECO:0007669"/>
    <property type="project" value="InterPro"/>
</dbReference>
<dbReference type="Proteomes" id="UP000694680">
    <property type="component" value="Chromosome 3"/>
</dbReference>
<feature type="compositionally biased region" description="Acidic residues" evidence="7">
    <location>
        <begin position="271"/>
        <end position="281"/>
    </location>
</feature>
<reference evidence="10" key="3">
    <citation type="submission" date="2025-09" db="UniProtKB">
        <authorList>
            <consortium name="Ensembl"/>
        </authorList>
    </citation>
    <scope>IDENTIFICATION</scope>
</reference>
<reference evidence="10" key="2">
    <citation type="submission" date="2025-08" db="UniProtKB">
        <authorList>
            <consortium name="Ensembl"/>
        </authorList>
    </citation>
    <scope>IDENTIFICATION</scope>
</reference>
<keyword evidence="6" id="KW-0131">Cell cycle</keyword>
<evidence type="ECO:0000313" key="11">
    <source>
        <dbReference type="Proteomes" id="UP000694680"/>
    </source>
</evidence>
<protein>
    <submittedName>
        <fullName evidence="10">Telomeric repeat-binding factor 2-like</fullName>
    </submittedName>
</protein>
<feature type="domain" description="HTH myb-type" evidence="9">
    <location>
        <begin position="544"/>
        <end position="598"/>
    </location>
</feature>
<dbReference type="GO" id="GO:0098505">
    <property type="term" value="F:G-rich strand telomeric DNA binding"/>
    <property type="evidence" value="ECO:0007669"/>
    <property type="project" value="TreeGrafter"/>
</dbReference>
<evidence type="ECO:0000256" key="4">
    <source>
        <dbReference type="ARBA" id="ARBA00023125"/>
    </source>
</evidence>
<keyword evidence="11" id="KW-1185">Reference proteome</keyword>
<feature type="compositionally biased region" description="Basic residues" evidence="7">
    <location>
        <begin position="409"/>
        <end position="423"/>
    </location>
</feature>
<dbReference type="Gene3D" id="1.10.10.60">
    <property type="entry name" value="Homeodomain-like"/>
    <property type="match status" value="1"/>
</dbReference>
<evidence type="ECO:0000256" key="1">
    <source>
        <dbReference type="ARBA" id="ARBA00004574"/>
    </source>
</evidence>
<dbReference type="GO" id="GO:0042803">
    <property type="term" value="F:protein homodimerization activity"/>
    <property type="evidence" value="ECO:0007669"/>
    <property type="project" value="InterPro"/>
</dbReference>
<evidence type="ECO:0000256" key="2">
    <source>
        <dbReference type="ARBA" id="ARBA00022454"/>
    </source>
</evidence>
<keyword evidence="4" id="KW-0238">DNA-binding</keyword>
<dbReference type="GO" id="GO:0070187">
    <property type="term" value="C:shelterin complex"/>
    <property type="evidence" value="ECO:0007669"/>
    <property type="project" value="TreeGrafter"/>
</dbReference>
<dbReference type="InterPro" id="IPR009057">
    <property type="entry name" value="Homeodomain-like_sf"/>
</dbReference>
<keyword evidence="3" id="KW-0779">Telomere</keyword>
<dbReference type="InterPro" id="IPR036507">
    <property type="entry name" value="Telomere_rpt-bd_fac_dimer_sf"/>
</dbReference>
<evidence type="ECO:0000256" key="5">
    <source>
        <dbReference type="ARBA" id="ARBA00023242"/>
    </source>
</evidence>
<dbReference type="Pfam" id="PF08558">
    <property type="entry name" value="TRF"/>
    <property type="match status" value="1"/>
</dbReference>
<dbReference type="SMART" id="SM00717">
    <property type="entry name" value="SANT"/>
    <property type="match status" value="1"/>
</dbReference>
<sequence length="599" mass="68174">MAANTVVNIDDLEVEALVNRWLSEYFASLAVKRFKENKYDEFDAIRSQLDYVLTLPVDITCILPSMIQVVHFLSRIKGGENHDLAFESADITPLESALMVLEEISHNCHIPVQDLKDVSTSIKEMIIRLFIKNDRFDKAQEMLNKHFPTSVGKESVFRSLIRQKSKAHETIEQLNFQRFAEEMVDFCQKNLPSRDPFLHKAAMQLLQERKIRGQATECSDRNDPVLSCSQVPSVQVATRFSVIQKTRLELAYTALAADMDNRKTFTQLEEEVDLEREETEEPGLQPSPGPERHISVCNELECRLQRDAGSPMEASPADQPQQTHALPETQAGSLSKTPPVLRSRRPYSVARLVMEPDSQPSSQCTIASETLVELFGSEISTEDQPQPQATVDETPLECSEDEIEVTVPTRKRPRSTRKPHTRNSRQTDSSVDEEEDPQEMVRTPEQPKEPTENPQNQNPSTTDEMHISDSSLDSSPNEDQPSVPQKSSTPHKASDRGKGPSCSKWKVLYNSAKESKETWSDEESYFTSKKSKKLDETTSSVSGHKRRMWTESETQMLKKGVQKFGEGNWSKINSHYSFNDRTNVNLKDRWRTMQKLKLV</sequence>
<feature type="domain" description="Myb-like" evidence="8">
    <location>
        <begin position="541"/>
        <end position="594"/>
    </location>
</feature>
<evidence type="ECO:0000256" key="6">
    <source>
        <dbReference type="ARBA" id="ARBA00023306"/>
    </source>
</evidence>
<dbReference type="GO" id="GO:0031627">
    <property type="term" value="P:telomeric loop formation"/>
    <property type="evidence" value="ECO:0007669"/>
    <property type="project" value="TreeGrafter"/>
</dbReference>
<dbReference type="InterPro" id="IPR017930">
    <property type="entry name" value="Myb_dom"/>
</dbReference>
<organism evidence="10 11">
    <name type="scientific">Gouania willdenowi</name>
    <name type="common">Blunt-snouted clingfish</name>
    <name type="synonym">Lepadogaster willdenowi</name>
    <dbReference type="NCBI Taxonomy" id="441366"/>
    <lineage>
        <taxon>Eukaryota</taxon>
        <taxon>Metazoa</taxon>
        <taxon>Chordata</taxon>
        <taxon>Craniata</taxon>
        <taxon>Vertebrata</taxon>
        <taxon>Euteleostomi</taxon>
        <taxon>Actinopterygii</taxon>
        <taxon>Neopterygii</taxon>
        <taxon>Teleostei</taxon>
        <taxon>Neoteleostei</taxon>
        <taxon>Acanthomorphata</taxon>
        <taxon>Ovalentaria</taxon>
        <taxon>Blenniimorphae</taxon>
        <taxon>Blenniiformes</taxon>
        <taxon>Gobiesocoidei</taxon>
        <taxon>Gobiesocidae</taxon>
        <taxon>Gobiesocinae</taxon>
        <taxon>Gouania</taxon>
    </lineage>
</organism>
<gene>
    <name evidence="10" type="primary">terfa</name>
</gene>
<reference evidence="10" key="1">
    <citation type="submission" date="2020-06" db="EMBL/GenBank/DDBJ databases">
        <authorList>
            <consortium name="Wellcome Sanger Institute Data Sharing"/>
        </authorList>
    </citation>
    <scope>NUCLEOTIDE SEQUENCE [LARGE SCALE GENOMIC DNA]</scope>
</reference>
<keyword evidence="2" id="KW-0158">Chromosome</keyword>
<feature type="region of interest" description="Disordered" evidence="7">
    <location>
        <begin position="379"/>
        <end position="547"/>
    </location>
</feature>
<dbReference type="GO" id="GO:1905839">
    <property type="term" value="P:negative regulation of telomeric D-loop disassembly"/>
    <property type="evidence" value="ECO:0007669"/>
    <property type="project" value="TreeGrafter"/>
</dbReference>
<dbReference type="GO" id="GO:0003720">
    <property type="term" value="F:telomerase activity"/>
    <property type="evidence" value="ECO:0007669"/>
    <property type="project" value="TreeGrafter"/>
</dbReference>
<dbReference type="Pfam" id="PF00249">
    <property type="entry name" value="Myb_DNA-binding"/>
    <property type="match status" value="1"/>
</dbReference>
<accession>A0A8C5EHC5</accession>
<dbReference type="GO" id="GO:0061820">
    <property type="term" value="P:telomeric D-loop disassembly"/>
    <property type="evidence" value="ECO:0007669"/>
    <property type="project" value="TreeGrafter"/>
</dbReference>
<proteinExistence type="predicted"/>
<evidence type="ECO:0000259" key="8">
    <source>
        <dbReference type="PROSITE" id="PS50090"/>
    </source>
</evidence>
<feature type="compositionally biased region" description="Polar residues" evidence="7">
    <location>
        <begin position="379"/>
        <end position="391"/>
    </location>
</feature>
<dbReference type="SUPFAM" id="SSF63600">
    <property type="entry name" value="Telomeric repeat binding factor (TRF) dimerisation domain"/>
    <property type="match status" value="1"/>
</dbReference>
<dbReference type="GO" id="GO:0032208">
    <property type="term" value="P:negative regulation of telomere maintenance via recombination"/>
    <property type="evidence" value="ECO:0007669"/>
    <property type="project" value="TreeGrafter"/>
</dbReference>
<dbReference type="PANTHER" id="PTHR46833">
    <property type="entry name" value="TELOMERIC REPEAT-BINDING FACTOR 2 TERF2"/>
    <property type="match status" value="1"/>
</dbReference>
<feature type="region of interest" description="Disordered" evidence="7">
    <location>
        <begin position="271"/>
        <end position="293"/>
    </location>
</feature>
<dbReference type="InterPro" id="IPR013867">
    <property type="entry name" value="Telomere_rpt-bd_fac_dimer_dom"/>
</dbReference>
<feature type="compositionally biased region" description="Polar residues" evidence="7">
    <location>
        <begin position="452"/>
        <end position="491"/>
    </location>
</feature>
<dbReference type="GO" id="GO:0005654">
    <property type="term" value="C:nucleoplasm"/>
    <property type="evidence" value="ECO:0007669"/>
    <property type="project" value="UniProtKB-ARBA"/>
</dbReference>
<evidence type="ECO:0000313" key="10">
    <source>
        <dbReference type="Ensembl" id="ENSGWIP00000021507.1"/>
    </source>
</evidence>
<dbReference type="InterPro" id="IPR001005">
    <property type="entry name" value="SANT/Myb"/>
</dbReference>
<comment type="subcellular location">
    <subcellularLocation>
        <location evidence="1">Chromosome</location>
        <location evidence="1">Telomere</location>
    </subcellularLocation>
</comment>
<feature type="compositionally biased region" description="Acidic residues" evidence="7">
    <location>
        <begin position="394"/>
        <end position="404"/>
    </location>
</feature>
<dbReference type="SUPFAM" id="SSF46689">
    <property type="entry name" value="Homeodomain-like"/>
    <property type="match status" value="1"/>
</dbReference>
<dbReference type="InterPro" id="IPR030657">
    <property type="entry name" value="TERF2"/>
</dbReference>
<dbReference type="GO" id="GO:0070198">
    <property type="term" value="P:protein localization to chromosome, telomeric region"/>
    <property type="evidence" value="ECO:0007669"/>
    <property type="project" value="TreeGrafter"/>
</dbReference>
<dbReference type="PROSITE" id="PS51294">
    <property type="entry name" value="HTH_MYB"/>
    <property type="match status" value="1"/>
</dbReference>
<dbReference type="PROSITE" id="PS50090">
    <property type="entry name" value="MYB_LIKE"/>
    <property type="match status" value="1"/>
</dbReference>
<name>A0A8C5EHC5_GOUWI</name>
<dbReference type="Gene3D" id="1.25.40.210">
    <property type="entry name" value="Telomere repeat-binding factor, dimerisation domain"/>
    <property type="match status" value="1"/>
</dbReference>
<evidence type="ECO:0000259" key="9">
    <source>
        <dbReference type="PROSITE" id="PS51294"/>
    </source>
</evidence>
<dbReference type="FunFam" id="1.10.10.60:FF:000129">
    <property type="entry name" value="Telomeric repeat-binding factor 2"/>
    <property type="match status" value="1"/>
</dbReference>
<dbReference type="GO" id="GO:0003691">
    <property type="term" value="F:double-stranded telomeric DNA binding"/>
    <property type="evidence" value="ECO:0007669"/>
    <property type="project" value="TreeGrafter"/>
</dbReference>
<dbReference type="CDD" id="cd11660">
    <property type="entry name" value="SANT_TRF"/>
    <property type="match status" value="1"/>
</dbReference>
<dbReference type="GO" id="GO:0032210">
    <property type="term" value="P:regulation of telomere maintenance via telomerase"/>
    <property type="evidence" value="ECO:0007669"/>
    <property type="project" value="TreeGrafter"/>
</dbReference>
<dbReference type="Ensembl" id="ENSGWIT00000023591.1">
    <property type="protein sequence ID" value="ENSGWIP00000021507.1"/>
    <property type="gene ID" value="ENSGWIG00000011600.1"/>
</dbReference>
<feature type="region of interest" description="Disordered" evidence="7">
    <location>
        <begin position="307"/>
        <end position="342"/>
    </location>
</feature>
<evidence type="ECO:0000256" key="3">
    <source>
        <dbReference type="ARBA" id="ARBA00022895"/>
    </source>
</evidence>